<evidence type="ECO:0000313" key="2">
    <source>
        <dbReference type="Proteomes" id="UP001281147"/>
    </source>
</evidence>
<organism evidence="1 2">
    <name type="scientific">Vermiconidia calcicola</name>
    <dbReference type="NCBI Taxonomy" id="1690605"/>
    <lineage>
        <taxon>Eukaryota</taxon>
        <taxon>Fungi</taxon>
        <taxon>Dikarya</taxon>
        <taxon>Ascomycota</taxon>
        <taxon>Pezizomycotina</taxon>
        <taxon>Dothideomycetes</taxon>
        <taxon>Dothideomycetidae</taxon>
        <taxon>Mycosphaerellales</taxon>
        <taxon>Extremaceae</taxon>
        <taxon>Vermiconidia</taxon>
    </lineage>
</organism>
<protein>
    <submittedName>
        <fullName evidence="1">Uncharacterized protein</fullName>
    </submittedName>
</protein>
<dbReference type="Proteomes" id="UP001281147">
    <property type="component" value="Unassembled WGS sequence"/>
</dbReference>
<proteinExistence type="predicted"/>
<dbReference type="EMBL" id="JAUTXU010000193">
    <property type="protein sequence ID" value="KAK3699766.1"/>
    <property type="molecule type" value="Genomic_DNA"/>
</dbReference>
<keyword evidence="2" id="KW-1185">Reference proteome</keyword>
<gene>
    <name evidence="1" type="ORF">LTR37_016275</name>
</gene>
<evidence type="ECO:0000313" key="1">
    <source>
        <dbReference type="EMBL" id="KAK3699766.1"/>
    </source>
</evidence>
<accession>A0ACC3MNL4</accession>
<reference evidence="1" key="1">
    <citation type="submission" date="2023-07" db="EMBL/GenBank/DDBJ databases">
        <title>Black Yeasts Isolated from many extreme environments.</title>
        <authorList>
            <person name="Coleine C."/>
            <person name="Stajich J.E."/>
            <person name="Selbmann L."/>
        </authorList>
    </citation>
    <scope>NUCLEOTIDE SEQUENCE</scope>
    <source>
        <strain evidence="1">CCFEE 5714</strain>
    </source>
</reference>
<sequence length="311" mass="33451">MHFDPSKDVPRLDGKVILITGGNAGIGAATVNELAAHNPARIFLCTRTTSNANPVVDAAHAAHPDAKIDVLQLDLSSMESVRQCAAEFNAKSDRLDTLLLNAGIAGVAANRSKEGYEIHLGVNHLGHALLTQLLLPKLLQTAQDGSDVRVVVTTSLMAHKSSPGEGIVLNEAFNDNAFGSASQRYGHSKLANILFARKFAQLYPTLTCVSQHPGIVQTEGYSKADGVGVPQFIIRPFLWLTGVSPEKGAYNTLWCATARVEKGVLESGEYYEPVGKHVSRSPHATDQRMADTLWDWTTKELAKHGAPGWPS</sequence>
<name>A0ACC3MNL4_9PEZI</name>
<comment type="caution">
    <text evidence="1">The sequence shown here is derived from an EMBL/GenBank/DDBJ whole genome shotgun (WGS) entry which is preliminary data.</text>
</comment>